<keyword evidence="1" id="KW-0812">Transmembrane</keyword>
<evidence type="ECO:0000313" key="3">
    <source>
        <dbReference type="Proteomes" id="UP000199518"/>
    </source>
</evidence>
<dbReference type="AlphaFoldDB" id="A0A1I3G4B4"/>
<proteinExistence type="predicted"/>
<keyword evidence="1" id="KW-1133">Transmembrane helix</keyword>
<feature type="transmembrane region" description="Helical" evidence="1">
    <location>
        <begin position="15"/>
        <end position="37"/>
    </location>
</feature>
<evidence type="ECO:0000256" key="1">
    <source>
        <dbReference type="SAM" id="Phobius"/>
    </source>
</evidence>
<dbReference type="EMBL" id="FOQD01000006">
    <property type="protein sequence ID" value="SFI18102.1"/>
    <property type="molecule type" value="Genomic_DNA"/>
</dbReference>
<organism evidence="2 3">
    <name type="scientific">Planctomicrobium piriforme</name>
    <dbReference type="NCBI Taxonomy" id="1576369"/>
    <lineage>
        <taxon>Bacteria</taxon>
        <taxon>Pseudomonadati</taxon>
        <taxon>Planctomycetota</taxon>
        <taxon>Planctomycetia</taxon>
        <taxon>Planctomycetales</taxon>
        <taxon>Planctomycetaceae</taxon>
        <taxon>Planctomicrobium</taxon>
    </lineage>
</organism>
<feature type="transmembrane region" description="Helical" evidence="1">
    <location>
        <begin position="75"/>
        <end position="93"/>
    </location>
</feature>
<protein>
    <submittedName>
        <fullName evidence="2">Uncharacterized protein</fullName>
    </submittedName>
</protein>
<gene>
    <name evidence="2" type="ORF">SAMN05421753_106166</name>
</gene>
<accession>A0A1I3G4B4</accession>
<sequence length="134" mass="14521">MTSLSQLWAQLSVKWVLVVSGLALVSVAAAILTPIAWQPRLAQILYITMIVSGLLPLLKPGIVTSKIPPVSAGQTVFILLTCVMVFVLFSLVSRENMDRLNFGAMLFLCPLCIHSTVRTFSQPTDGTASPHVNQ</sequence>
<name>A0A1I3G4B4_9PLAN</name>
<reference evidence="3" key="1">
    <citation type="submission" date="2016-10" db="EMBL/GenBank/DDBJ databases">
        <authorList>
            <person name="Varghese N."/>
            <person name="Submissions S."/>
        </authorList>
    </citation>
    <scope>NUCLEOTIDE SEQUENCE [LARGE SCALE GENOMIC DNA]</scope>
    <source>
        <strain evidence="3">DSM 26348</strain>
    </source>
</reference>
<keyword evidence="1" id="KW-0472">Membrane</keyword>
<dbReference type="STRING" id="1576369.SAMN05421753_106166"/>
<dbReference type="Proteomes" id="UP000199518">
    <property type="component" value="Unassembled WGS sequence"/>
</dbReference>
<dbReference type="RefSeq" id="WP_139228374.1">
    <property type="nucleotide sequence ID" value="NZ_FOQD01000006.1"/>
</dbReference>
<evidence type="ECO:0000313" key="2">
    <source>
        <dbReference type="EMBL" id="SFI18102.1"/>
    </source>
</evidence>
<feature type="transmembrane region" description="Helical" evidence="1">
    <location>
        <begin position="44"/>
        <end position="63"/>
    </location>
</feature>
<keyword evidence="3" id="KW-1185">Reference proteome</keyword>